<gene>
    <name evidence="3" type="ORF">SAMN05444414_10168</name>
</gene>
<feature type="chain" id="PRO_5012229473" evidence="1">
    <location>
        <begin position="18"/>
        <end position="161"/>
    </location>
</feature>
<feature type="domain" description="Lysozyme inhibitor LprI-like N-terminal" evidence="2">
    <location>
        <begin position="47"/>
        <end position="154"/>
    </location>
</feature>
<dbReference type="OrthoDB" id="7340239at2"/>
<dbReference type="EMBL" id="FRBN01000001">
    <property type="protein sequence ID" value="SHK75742.1"/>
    <property type="molecule type" value="Genomic_DNA"/>
</dbReference>
<evidence type="ECO:0000256" key="1">
    <source>
        <dbReference type="SAM" id="SignalP"/>
    </source>
</evidence>
<dbReference type="InterPro" id="IPR009739">
    <property type="entry name" value="LprI-like_N"/>
</dbReference>
<accession>A0A1M6V2K9</accession>
<keyword evidence="1" id="KW-0732">Signal</keyword>
<dbReference type="RefSeq" id="WP_073193944.1">
    <property type="nucleotide sequence ID" value="NZ_FRBN01000001.1"/>
</dbReference>
<evidence type="ECO:0000259" key="2">
    <source>
        <dbReference type="Pfam" id="PF07007"/>
    </source>
</evidence>
<organism evidence="3 4">
    <name type="scientific">Roseovarius marisflavi</name>
    <dbReference type="NCBI Taxonomy" id="1054996"/>
    <lineage>
        <taxon>Bacteria</taxon>
        <taxon>Pseudomonadati</taxon>
        <taxon>Pseudomonadota</taxon>
        <taxon>Alphaproteobacteria</taxon>
        <taxon>Rhodobacterales</taxon>
        <taxon>Roseobacteraceae</taxon>
        <taxon>Roseovarius</taxon>
    </lineage>
</organism>
<dbReference type="Gene3D" id="1.20.1270.180">
    <property type="match status" value="1"/>
</dbReference>
<feature type="signal peptide" evidence="1">
    <location>
        <begin position="1"/>
        <end position="17"/>
    </location>
</feature>
<dbReference type="Pfam" id="PF07007">
    <property type="entry name" value="LprI"/>
    <property type="match status" value="1"/>
</dbReference>
<keyword evidence="4" id="KW-1185">Reference proteome</keyword>
<evidence type="ECO:0000313" key="4">
    <source>
        <dbReference type="Proteomes" id="UP000184191"/>
    </source>
</evidence>
<name>A0A1M6V2K9_9RHOB</name>
<dbReference type="AlphaFoldDB" id="A0A1M6V2K9"/>
<protein>
    <submittedName>
        <fullName evidence="3">Uncharacterized conserved protein YecT, DUF1311 family</fullName>
    </submittedName>
</protein>
<reference evidence="4" key="1">
    <citation type="submission" date="2016-11" db="EMBL/GenBank/DDBJ databases">
        <authorList>
            <person name="Varghese N."/>
            <person name="Submissions S."/>
        </authorList>
    </citation>
    <scope>NUCLEOTIDE SEQUENCE [LARGE SCALE GENOMIC DNA]</scope>
    <source>
        <strain evidence="4">DSM 29327</strain>
    </source>
</reference>
<evidence type="ECO:0000313" key="3">
    <source>
        <dbReference type="EMBL" id="SHK75742.1"/>
    </source>
</evidence>
<proteinExistence type="predicted"/>
<dbReference type="STRING" id="1054996.SAMN05444414_10168"/>
<dbReference type="Proteomes" id="UP000184191">
    <property type="component" value="Unassembled WGS sequence"/>
</dbReference>
<sequence length="161" mass="17120">MKRLIAALVLLPAPLAAQDLVFDIAPVTACLAAGGGEECAGGAAELCIEATPGGYTTVGMGACADRERQWWDARLNVVYKDLRTRLRAQDAEAESYSSHVPKQAEALLAMQRAWIGFRDAKCDFERSQWGGGTGGGPAAVSCHLHETARQTLYLTNGVLGE</sequence>